<keyword evidence="3 7" id="KW-1003">Cell membrane</keyword>
<dbReference type="PANTHER" id="PTHR30353:SF15">
    <property type="entry name" value="INNER MEMBRANE PROTEIN YABI"/>
    <property type="match status" value="1"/>
</dbReference>
<dbReference type="AlphaFoldDB" id="A0AAU6Q6G4"/>
<evidence type="ECO:0000256" key="5">
    <source>
        <dbReference type="ARBA" id="ARBA00022989"/>
    </source>
</evidence>
<evidence type="ECO:0000259" key="8">
    <source>
        <dbReference type="Pfam" id="PF09335"/>
    </source>
</evidence>
<evidence type="ECO:0000256" key="6">
    <source>
        <dbReference type="ARBA" id="ARBA00023136"/>
    </source>
</evidence>
<dbReference type="PANTHER" id="PTHR30353">
    <property type="entry name" value="INNER MEMBRANE PROTEIN DEDA-RELATED"/>
    <property type="match status" value="1"/>
</dbReference>
<dbReference type="InterPro" id="IPR032816">
    <property type="entry name" value="VTT_dom"/>
</dbReference>
<name>A0AAU6Q6G4_9DEIO</name>
<feature type="transmembrane region" description="Helical" evidence="7">
    <location>
        <begin position="57"/>
        <end position="79"/>
    </location>
</feature>
<reference evidence="9" key="1">
    <citation type="submission" date="2024-03" db="EMBL/GenBank/DDBJ databases">
        <title>Deinococcus weizhi sp. nov., isolated from human skin.</title>
        <authorList>
            <person name="Wei Z."/>
            <person name="Tian F."/>
            <person name="Yang C."/>
            <person name="Xin L.T."/>
            <person name="Wen Z.J."/>
            <person name="Lan K.C."/>
            <person name="Yu L."/>
            <person name="Zhe W."/>
            <person name="Dan F.D."/>
            <person name="Jun W."/>
            <person name="Rui Z."/>
            <person name="Yong X.J."/>
            <person name="Ting Y."/>
            <person name="Wei X."/>
            <person name="Xu Z.G."/>
            <person name="Xin Z."/>
            <person name="Dong F.G."/>
            <person name="Ni X.M."/>
            <person name="Zheng M.G."/>
            <person name="Chun Y."/>
            <person name="Qian W.X."/>
        </authorList>
    </citation>
    <scope>NUCLEOTIDE SEQUENCE</scope>
    <source>
        <strain evidence="9">VB142</strain>
    </source>
</reference>
<feature type="transmembrane region" description="Helical" evidence="7">
    <location>
        <begin position="17"/>
        <end position="37"/>
    </location>
</feature>
<evidence type="ECO:0000256" key="7">
    <source>
        <dbReference type="RuleBase" id="RU367016"/>
    </source>
</evidence>
<dbReference type="Pfam" id="PF09335">
    <property type="entry name" value="VTT_dom"/>
    <property type="match status" value="1"/>
</dbReference>
<comment type="subcellular location">
    <subcellularLocation>
        <location evidence="1 7">Cell membrane</location>
        <topology evidence="1 7">Multi-pass membrane protein</topology>
    </subcellularLocation>
</comment>
<dbReference type="EMBL" id="CP149783">
    <property type="protein sequence ID" value="WYF46123.1"/>
    <property type="molecule type" value="Genomic_DNA"/>
</dbReference>
<evidence type="ECO:0000256" key="4">
    <source>
        <dbReference type="ARBA" id="ARBA00022692"/>
    </source>
</evidence>
<keyword evidence="6 7" id="KW-0472">Membrane</keyword>
<sequence>MTDSFDLRLWLAGLDPLWLHFATFFLMFLEGAGVPGVPGVLPMLAQVAEIDAGHTTLAAAIFWGTLGNWVGSVCGYGVGRWGLRFLPPKWVSRLQSERAETLLRRWGGPLIVVSRTVGSLRTPVTLVSGMVNYPLGPYLVYSLIGSLIHVGVWQTLLWKFGPVILPQLERWGREIVLYVLPLLLLAVVVRWWWQRRRTETEQAQAAPDVPPVTESETRR</sequence>
<evidence type="ECO:0000256" key="1">
    <source>
        <dbReference type="ARBA" id="ARBA00004651"/>
    </source>
</evidence>
<proteinExistence type="inferred from homology"/>
<accession>A0AAU6Q6G4</accession>
<evidence type="ECO:0000256" key="3">
    <source>
        <dbReference type="ARBA" id="ARBA00022475"/>
    </source>
</evidence>
<feature type="transmembrane region" description="Helical" evidence="7">
    <location>
        <begin position="175"/>
        <end position="193"/>
    </location>
</feature>
<dbReference type="InterPro" id="IPR032818">
    <property type="entry name" value="DedA-like"/>
</dbReference>
<keyword evidence="5 7" id="KW-1133">Transmembrane helix</keyword>
<comment type="similarity">
    <text evidence="2 7">Belongs to the DedA family.</text>
</comment>
<organism evidence="9">
    <name type="scientific">Deinococcus sp. VB142</name>
    <dbReference type="NCBI Taxonomy" id="3112952"/>
    <lineage>
        <taxon>Bacteria</taxon>
        <taxon>Thermotogati</taxon>
        <taxon>Deinococcota</taxon>
        <taxon>Deinococci</taxon>
        <taxon>Deinococcales</taxon>
        <taxon>Deinococcaceae</taxon>
        <taxon>Deinococcus</taxon>
    </lineage>
</organism>
<evidence type="ECO:0000256" key="2">
    <source>
        <dbReference type="ARBA" id="ARBA00010792"/>
    </source>
</evidence>
<protein>
    <submittedName>
        <fullName evidence="9">DedA family protein</fullName>
    </submittedName>
</protein>
<dbReference type="RefSeq" id="WP_339097548.1">
    <property type="nucleotide sequence ID" value="NZ_CP149783.1"/>
</dbReference>
<feature type="transmembrane region" description="Helical" evidence="7">
    <location>
        <begin position="138"/>
        <end position="155"/>
    </location>
</feature>
<gene>
    <name evidence="9" type="ORF">WDJ50_17035</name>
</gene>
<dbReference type="GO" id="GO:0005886">
    <property type="term" value="C:plasma membrane"/>
    <property type="evidence" value="ECO:0007669"/>
    <property type="project" value="UniProtKB-SubCell"/>
</dbReference>
<evidence type="ECO:0000313" key="9">
    <source>
        <dbReference type="EMBL" id="WYF46123.1"/>
    </source>
</evidence>
<keyword evidence="4 7" id="KW-0812">Transmembrane</keyword>
<feature type="domain" description="VTT" evidence="8">
    <location>
        <begin position="59"/>
        <end position="155"/>
    </location>
</feature>